<keyword evidence="2" id="KW-1185">Reference proteome</keyword>
<dbReference type="EMBL" id="JAJSOW010000102">
    <property type="protein sequence ID" value="KAI9176751.1"/>
    <property type="molecule type" value="Genomic_DNA"/>
</dbReference>
<name>A0AAD5IU92_ACENE</name>
<dbReference type="AlphaFoldDB" id="A0AAD5IU92"/>
<proteinExistence type="predicted"/>
<reference evidence="1" key="2">
    <citation type="submission" date="2023-02" db="EMBL/GenBank/DDBJ databases">
        <authorList>
            <person name="Swenson N.G."/>
            <person name="Wegrzyn J.L."/>
            <person name="Mcevoy S.L."/>
        </authorList>
    </citation>
    <scope>NUCLEOTIDE SEQUENCE</scope>
    <source>
        <strain evidence="1">91603</strain>
        <tissue evidence="1">Leaf</tissue>
    </source>
</reference>
<reference evidence="1" key="1">
    <citation type="journal article" date="2022" name="Plant J.">
        <title>Strategies of tolerance reflected in two North American maple genomes.</title>
        <authorList>
            <person name="McEvoy S.L."/>
            <person name="Sezen U.U."/>
            <person name="Trouern-Trend A."/>
            <person name="McMahon S.M."/>
            <person name="Schaberg P.G."/>
            <person name="Yang J."/>
            <person name="Wegrzyn J.L."/>
            <person name="Swenson N.G."/>
        </authorList>
    </citation>
    <scope>NUCLEOTIDE SEQUENCE</scope>
    <source>
        <strain evidence="1">91603</strain>
    </source>
</reference>
<organism evidence="1 2">
    <name type="scientific">Acer negundo</name>
    <name type="common">Box elder</name>
    <dbReference type="NCBI Taxonomy" id="4023"/>
    <lineage>
        <taxon>Eukaryota</taxon>
        <taxon>Viridiplantae</taxon>
        <taxon>Streptophyta</taxon>
        <taxon>Embryophyta</taxon>
        <taxon>Tracheophyta</taxon>
        <taxon>Spermatophyta</taxon>
        <taxon>Magnoliopsida</taxon>
        <taxon>eudicotyledons</taxon>
        <taxon>Gunneridae</taxon>
        <taxon>Pentapetalae</taxon>
        <taxon>rosids</taxon>
        <taxon>malvids</taxon>
        <taxon>Sapindales</taxon>
        <taxon>Sapindaceae</taxon>
        <taxon>Hippocastanoideae</taxon>
        <taxon>Acereae</taxon>
        <taxon>Acer</taxon>
    </lineage>
</organism>
<gene>
    <name evidence="1" type="ORF">LWI28_006726</name>
</gene>
<protein>
    <submittedName>
        <fullName evidence="1">Uncharacterized protein</fullName>
    </submittedName>
</protein>
<sequence length="67" mass="7373">MSKVRSSFSDANLARSISPEKDLTYSDFNSSRSLRFCVISLLTFSLKQLSPASPLSGPTSLKCQSRQ</sequence>
<comment type="caution">
    <text evidence="1">The sequence shown here is derived from an EMBL/GenBank/DDBJ whole genome shotgun (WGS) entry which is preliminary data.</text>
</comment>
<dbReference type="Proteomes" id="UP001064489">
    <property type="component" value="Chromosome 5"/>
</dbReference>
<evidence type="ECO:0000313" key="1">
    <source>
        <dbReference type="EMBL" id="KAI9176751.1"/>
    </source>
</evidence>
<accession>A0AAD5IU92</accession>
<evidence type="ECO:0000313" key="2">
    <source>
        <dbReference type="Proteomes" id="UP001064489"/>
    </source>
</evidence>